<dbReference type="SMART" id="SM01117">
    <property type="entry name" value="Cyt-b5"/>
    <property type="match status" value="1"/>
</dbReference>
<proteinExistence type="inferred from homology"/>
<dbReference type="Proteomes" id="UP001497512">
    <property type="component" value="Chromosome 10"/>
</dbReference>
<dbReference type="InterPro" id="IPR036400">
    <property type="entry name" value="Cyt_B5-like_heme/steroid_sf"/>
</dbReference>
<evidence type="ECO:0000256" key="12">
    <source>
        <dbReference type="RuleBase" id="RU362121"/>
    </source>
</evidence>
<evidence type="ECO:0000256" key="7">
    <source>
        <dbReference type="ARBA" id="ARBA00022982"/>
    </source>
</evidence>
<keyword evidence="2" id="KW-0813">Transport</keyword>
<keyword evidence="6" id="KW-0256">Endoplasmic reticulum</keyword>
<comment type="subcellular location">
    <subcellularLocation>
        <location evidence="1">Endoplasmic reticulum membrane</location>
        <topology evidence="1">Single-pass membrane protein</topology>
        <orientation evidence="1">Cytoplasmic side</orientation>
    </subcellularLocation>
</comment>
<evidence type="ECO:0000256" key="8">
    <source>
        <dbReference type="ARBA" id="ARBA00022989"/>
    </source>
</evidence>
<protein>
    <recommendedName>
        <fullName evidence="13">Cytochrome b5 heme-binding domain-containing protein</fullName>
    </recommendedName>
</protein>
<keyword evidence="15" id="KW-1185">Reference proteome</keyword>
<reference evidence="14" key="1">
    <citation type="submission" date="2024-02" db="EMBL/GenBank/DDBJ databases">
        <authorList>
            <consortium name="ELIXIR-Norway"/>
            <consortium name="Elixir Norway"/>
        </authorList>
    </citation>
    <scope>NUCLEOTIDE SEQUENCE</scope>
</reference>
<evidence type="ECO:0000259" key="13">
    <source>
        <dbReference type="PROSITE" id="PS50255"/>
    </source>
</evidence>
<dbReference type="InterPro" id="IPR001199">
    <property type="entry name" value="Cyt_B5-like_heme/steroid-bd"/>
</dbReference>
<dbReference type="PANTHER" id="PTHR19359">
    <property type="entry name" value="CYTOCHROME B5"/>
    <property type="match status" value="1"/>
</dbReference>
<evidence type="ECO:0000313" key="14">
    <source>
        <dbReference type="EMBL" id="CAK9193552.1"/>
    </source>
</evidence>
<keyword evidence="3 12" id="KW-0349">Heme</keyword>
<sequence length="138" mass="15467">MVTETKVFQFSEVETHGDPTDCWLIIHGKVYDVTKFLEHHPGGDDVLVSATGKDATNDFEDVGHSVDAHNLMKDFEIGEVDITSMPEVETYKPAKSPEYNHDKSSAFIIKILQFLGPIVILALALALRYLYKKNNSVE</sequence>
<dbReference type="SUPFAM" id="SSF55856">
    <property type="entry name" value="Cytochrome b5-like heme/steroid binding domain"/>
    <property type="match status" value="1"/>
</dbReference>
<evidence type="ECO:0000256" key="4">
    <source>
        <dbReference type="ARBA" id="ARBA00022692"/>
    </source>
</evidence>
<evidence type="ECO:0000256" key="11">
    <source>
        <dbReference type="ARBA" id="ARBA00038168"/>
    </source>
</evidence>
<evidence type="ECO:0000256" key="5">
    <source>
        <dbReference type="ARBA" id="ARBA00022723"/>
    </source>
</evidence>
<evidence type="ECO:0000256" key="9">
    <source>
        <dbReference type="ARBA" id="ARBA00023004"/>
    </source>
</evidence>
<dbReference type="PROSITE" id="PS00191">
    <property type="entry name" value="CYTOCHROME_B5_1"/>
    <property type="match status" value="1"/>
</dbReference>
<evidence type="ECO:0000256" key="1">
    <source>
        <dbReference type="ARBA" id="ARBA00004131"/>
    </source>
</evidence>
<keyword evidence="8 12" id="KW-1133">Transmembrane helix</keyword>
<evidence type="ECO:0000313" key="15">
    <source>
        <dbReference type="Proteomes" id="UP001497512"/>
    </source>
</evidence>
<dbReference type="InterPro" id="IPR050668">
    <property type="entry name" value="Cytochrome_b5"/>
</dbReference>
<dbReference type="Pfam" id="PF00173">
    <property type="entry name" value="Cyt-b5"/>
    <property type="match status" value="1"/>
</dbReference>
<dbReference type="PROSITE" id="PS50255">
    <property type="entry name" value="CYTOCHROME_B5_2"/>
    <property type="match status" value="1"/>
</dbReference>
<keyword evidence="5 12" id="KW-0479">Metal-binding</keyword>
<evidence type="ECO:0000256" key="3">
    <source>
        <dbReference type="ARBA" id="ARBA00022617"/>
    </source>
</evidence>
<gene>
    <name evidence="14" type="ORF">CSSPTR1EN2_LOCUS2083</name>
</gene>
<keyword evidence="10 12" id="KW-0472">Membrane</keyword>
<dbReference type="Gene3D" id="3.10.120.10">
    <property type="entry name" value="Cytochrome b5-like heme/steroid binding domain"/>
    <property type="match status" value="1"/>
</dbReference>
<dbReference type="PANTHER" id="PTHR19359:SF129">
    <property type="entry name" value="CYTOCHROME B5 ISOFORM B"/>
    <property type="match status" value="1"/>
</dbReference>
<evidence type="ECO:0000256" key="6">
    <source>
        <dbReference type="ARBA" id="ARBA00022824"/>
    </source>
</evidence>
<comment type="similarity">
    <text evidence="11 12">Belongs to the cytochrome b5 family.</text>
</comment>
<evidence type="ECO:0000256" key="10">
    <source>
        <dbReference type="ARBA" id="ARBA00023136"/>
    </source>
</evidence>
<keyword evidence="9 12" id="KW-0408">Iron</keyword>
<accession>A0ABP0TDL9</accession>
<name>A0ABP0TDL9_9BRYO</name>
<dbReference type="InterPro" id="IPR018506">
    <property type="entry name" value="Cyt_B5_heme-BS"/>
</dbReference>
<organism evidence="14 15">
    <name type="scientific">Sphagnum troendelagicum</name>
    <dbReference type="NCBI Taxonomy" id="128251"/>
    <lineage>
        <taxon>Eukaryota</taxon>
        <taxon>Viridiplantae</taxon>
        <taxon>Streptophyta</taxon>
        <taxon>Embryophyta</taxon>
        <taxon>Bryophyta</taxon>
        <taxon>Sphagnophytina</taxon>
        <taxon>Sphagnopsida</taxon>
        <taxon>Sphagnales</taxon>
        <taxon>Sphagnaceae</taxon>
        <taxon>Sphagnum</taxon>
    </lineage>
</organism>
<keyword evidence="7" id="KW-0249">Electron transport</keyword>
<dbReference type="PRINTS" id="PR00363">
    <property type="entry name" value="CYTOCHROMEB5"/>
</dbReference>
<keyword evidence="4 12" id="KW-0812">Transmembrane</keyword>
<evidence type="ECO:0000256" key="2">
    <source>
        <dbReference type="ARBA" id="ARBA00022448"/>
    </source>
</evidence>
<feature type="transmembrane region" description="Helical" evidence="12">
    <location>
        <begin position="111"/>
        <end position="131"/>
    </location>
</feature>
<dbReference type="EMBL" id="OZ019902">
    <property type="protein sequence ID" value="CAK9193552.1"/>
    <property type="molecule type" value="Genomic_DNA"/>
</dbReference>
<feature type="domain" description="Cytochrome b5 heme-binding" evidence="13">
    <location>
        <begin position="5"/>
        <end position="81"/>
    </location>
</feature>